<dbReference type="AlphaFoldDB" id="A0A0R1VSK0"/>
<organism evidence="1 2">
    <name type="scientific">Lapidilactobacillus concavus DSM 17758</name>
    <dbReference type="NCBI Taxonomy" id="1423735"/>
    <lineage>
        <taxon>Bacteria</taxon>
        <taxon>Bacillati</taxon>
        <taxon>Bacillota</taxon>
        <taxon>Bacilli</taxon>
        <taxon>Lactobacillales</taxon>
        <taxon>Lactobacillaceae</taxon>
        <taxon>Lapidilactobacillus</taxon>
    </lineage>
</organism>
<keyword evidence="2" id="KW-1185">Reference proteome</keyword>
<dbReference type="STRING" id="1423735.FC15_GL000325"/>
<dbReference type="EMBL" id="AZFX01000078">
    <property type="protein sequence ID" value="KRM08718.1"/>
    <property type="molecule type" value="Genomic_DNA"/>
</dbReference>
<evidence type="ECO:0000313" key="2">
    <source>
        <dbReference type="Proteomes" id="UP000051315"/>
    </source>
</evidence>
<comment type="caution">
    <text evidence="1">The sequence shown here is derived from an EMBL/GenBank/DDBJ whole genome shotgun (WGS) entry which is preliminary data.</text>
</comment>
<reference evidence="1 2" key="1">
    <citation type="journal article" date="2015" name="Genome Announc.">
        <title>Expanding the biotechnology potential of lactobacilli through comparative genomics of 213 strains and associated genera.</title>
        <authorList>
            <person name="Sun Z."/>
            <person name="Harris H.M."/>
            <person name="McCann A."/>
            <person name="Guo C."/>
            <person name="Argimon S."/>
            <person name="Zhang W."/>
            <person name="Yang X."/>
            <person name="Jeffery I.B."/>
            <person name="Cooney J.C."/>
            <person name="Kagawa T.F."/>
            <person name="Liu W."/>
            <person name="Song Y."/>
            <person name="Salvetti E."/>
            <person name="Wrobel A."/>
            <person name="Rasinkangas P."/>
            <person name="Parkhill J."/>
            <person name="Rea M.C."/>
            <person name="O'Sullivan O."/>
            <person name="Ritari J."/>
            <person name="Douillard F.P."/>
            <person name="Paul Ross R."/>
            <person name="Yang R."/>
            <person name="Briner A.E."/>
            <person name="Felis G.E."/>
            <person name="de Vos W.M."/>
            <person name="Barrangou R."/>
            <person name="Klaenhammer T.R."/>
            <person name="Caufield P.W."/>
            <person name="Cui Y."/>
            <person name="Zhang H."/>
            <person name="O'Toole P.W."/>
        </authorList>
    </citation>
    <scope>NUCLEOTIDE SEQUENCE [LARGE SCALE GENOMIC DNA]</scope>
    <source>
        <strain evidence="1 2">DSM 17758</strain>
    </source>
</reference>
<dbReference type="Proteomes" id="UP000051315">
    <property type="component" value="Unassembled WGS sequence"/>
</dbReference>
<sequence length="126" mass="14743">MERNVPREQWLYPDRGMAKWLGWILSDHSAYMEEESVFERPFLPKSEMSAVEIDGLLQQAWEQSELISVQKNVEQDQRFEPDIQGALVGFDHGIIYIQGKDNQAQEVAVAEIRHIELLDAKKWWLS</sequence>
<gene>
    <name evidence="1" type="ORF">FC15_GL000325</name>
</gene>
<proteinExistence type="predicted"/>
<dbReference type="OrthoDB" id="1644322at2"/>
<dbReference type="RefSeq" id="WP_057825197.1">
    <property type="nucleotide sequence ID" value="NZ_AZFX01000078.1"/>
</dbReference>
<evidence type="ECO:0008006" key="3">
    <source>
        <dbReference type="Google" id="ProtNLM"/>
    </source>
</evidence>
<accession>A0A0R1VSK0</accession>
<evidence type="ECO:0000313" key="1">
    <source>
        <dbReference type="EMBL" id="KRM08718.1"/>
    </source>
</evidence>
<dbReference type="PATRIC" id="fig|1423735.3.peg.333"/>
<name>A0A0R1VSK0_9LACO</name>
<protein>
    <recommendedName>
        <fullName evidence="3">DNA-directed RNA polymerase beta subunit</fullName>
    </recommendedName>
</protein>